<dbReference type="GO" id="GO:0000155">
    <property type="term" value="F:phosphorelay sensor kinase activity"/>
    <property type="evidence" value="ECO:0007669"/>
    <property type="project" value="InterPro"/>
</dbReference>
<keyword evidence="6" id="KW-0812">Transmembrane</keyword>
<dbReference type="InterPro" id="IPR011006">
    <property type="entry name" value="CheY-like_superfamily"/>
</dbReference>
<name>A0AAE3M578_9BACT</name>
<protein>
    <recommendedName>
        <fullName evidence="3">histidine kinase</fullName>
        <ecNumber evidence="3">2.7.13.3</ecNumber>
    </recommendedName>
</protein>
<feature type="domain" description="Response regulatory" evidence="15">
    <location>
        <begin position="133"/>
        <end position="255"/>
    </location>
</feature>
<dbReference type="CDD" id="cd00156">
    <property type="entry name" value="REC"/>
    <property type="match status" value="2"/>
</dbReference>
<dbReference type="InterPro" id="IPR004358">
    <property type="entry name" value="Sig_transdc_His_kin-like_C"/>
</dbReference>
<dbReference type="Pfam" id="PF02518">
    <property type="entry name" value="HATPase_c"/>
    <property type="match status" value="1"/>
</dbReference>
<evidence type="ECO:0000256" key="6">
    <source>
        <dbReference type="ARBA" id="ARBA00022692"/>
    </source>
</evidence>
<evidence type="ECO:0000313" key="18">
    <source>
        <dbReference type="EMBL" id="MCW3787481.1"/>
    </source>
</evidence>
<dbReference type="GO" id="GO:0005524">
    <property type="term" value="F:ATP binding"/>
    <property type="evidence" value="ECO:0007669"/>
    <property type="project" value="UniProtKB-KW"/>
</dbReference>
<dbReference type="Gene3D" id="3.30.450.20">
    <property type="entry name" value="PAS domain"/>
    <property type="match status" value="2"/>
</dbReference>
<dbReference type="SMART" id="SM00091">
    <property type="entry name" value="PAS"/>
    <property type="match status" value="2"/>
</dbReference>
<dbReference type="Gene3D" id="3.30.565.10">
    <property type="entry name" value="Histidine kinase-like ATPase, C-terminal domain"/>
    <property type="match status" value="1"/>
</dbReference>
<dbReference type="InterPro" id="IPR036097">
    <property type="entry name" value="HisK_dim/P_sf"/>
</dbReference>
<keyword evidence="13" id="KW-0175">Coiled coil</keyword>
<evidence type="ECO:0000256" key="8">
    <source>
        <dbReference type="ARBA" id="ARBA00022777"/>
    </source>
</evidence>
<dbReference type="EC" id="2.7.13.3" evidence="3"/>
<dbReference type="FunFam" id="1.10.287.130:FF:000004">
    <property type="entry name" value="Ethylene receptor 1"/>
    <property type="match status" value="1"/>
</dbReference>
<evidence type="ECO:0000256" key="13">
    <source>
        <dbReference type="SAM" id="Coils"/>
    </source>
</evidence>
<feature type="coiled-coil region" evidence="13">
    <location>
        <begin position="507"/>
        <end position="541"/>
    </location>
</feature>
<dbReference type="SUPFAM" id="SSF55785">
    <property type="entry name" value="PYP-like sensor domain (PAS domain)"/>
    <property type="match status" value="2"/>
</dbReference>
<dbReference type="SMART" id="SM00387">
    <property type="entry name" value="HATPase_c"/>
    <property type="match status" value="1"/>
</dbReference>
<dbReference type="SUPFAM" id="SSF52172">
    <property type="entry name" value="CheY-like"/>
    <property type="match status" value="3"/>
</dbReference>
<feature type="domain" description="Histidine kinase" evidence="14">
    <location>
        <begin position="562"/>
        <end position="783"/>
    </location>
</feature>
<dbReference type="InterPro" id="IPR000014">
    <property type="entry name" value="PAS"/>
</dbReference>
<dbReference type="SUPFAM" id="SSF47384">
    <property type="entry name" value="Homodimeric domain of signal transducing histidine kinase"/>
    <property type="match status" value="1"/>
</dbReference>
<dbReference type="GO" id="GO:0016020">
    <property type="term" value="C:membrane"/>
    <property type="evidence" value="ECO:0007669"/>
    <property type="project" value="UniProtKB-SubCell"/>
</dbReference>
<evidence type="ECO:0000256" key="9">
    <source>
        <dbReference type="ARBA" id="ARBA00022840"/>
    </source>
</evidence>
<dbReference type="InterPro" id="IPR036890">
    <property type="entry name" value="HATPase_C_sf"/>
</dbReference>
<dbReference type="InterPro" id="IPR035965">
    <property type="entry name" value="PAS-like_dom_sf"/>
</dbReference>
<dbReference type="SUPFAM" id="SSF55874">
    <property type="entry name" value="ATPase domain of HSP90 chaperone/DNA topoisomerase II/histidine kinase"/>
    <property type="match status" value="1"/>
</dbReference>
<dbReference type="Pfam" id="PF00072">
    <property type="entry name" value="Response_reg"/>
    <property type="match status" value="3"/>
</dbReference>
<dbReference type="Gene3D" id="3.40.50.2300">
    <property type="match status" value="3"/>
</dbReference>
<evidence type="ECO:0000259" key="17">
    <source>
        <dbReference type="PROSITE" id="PS50113"/>
    </source>
</evidence>
<evidence type="ECO:0000256" key="4">
    <source>
        <dbReference type="ARBA" id="ARBA00022553"/>
    </source>
</evidence>
<feature type="modified residue" description="4-aspartylphosphate" evidence="12">
    <location>
        <position position="189"/>
    </location>
</feature>
<evidence type="ECO:0000259" key="16">
    <source>
        <dbReference type="PROSITE" id="PS50112"/>
    </source>
</evidence>
<dbReference type="Gene3D" id="1.10.287.130">
    <property type="match status" value="1"/>
</dbReference>
<feature type="modified residue" description="4-aspartylphosphate" evidence="12">
    <location>
        <position position="52"/>
    </location>
</feature>
<dbReference type="CDD" id="cd16922">
    <property type="entry name" value="HATPase_EvgS-ArcB-TorS-like"/>
    <property type="match status" value="1"/>
</dbReference>
<reference evidence="18" key="1">
    <citation type="submission" date="2022-10" db="EMBL/GenBank/DDBJ databases">
        <authorList>
            <person name="Yu W.X."/>
        </authorList>
    </citation>
    <scope>NUCLEOTIDE SEQUENCE</scope>
    <source>
        <strain evidence="18">AAT</strain>
    </source>
</reference>
<feature type="domain" description="PAC" evidence="17">
    <location>
        <begin position="345"/>
        <end position="397"/>
    </location>
</feature>
<feature type="modified residue" description="4-aspartylphosphate" evidence="12">
    <location>
        <position position="857"/>
    </location>
</feature>
<feature type="domain" description="PAS" evidence="16">
    <location>
        <begin position="271"/>
        <end position="326"/>
    </location>
</feature>
<dbReference type="SMART" id="SM00448">
    <property type="entry name" value="REC"/>
    <property type="match status" value="3"/>
</dbReference>
<evidence type="ECO:0000256" key="12">
    <source>
        <dbReference type="PROSITE-ProRule" id="PRU00169"/>
    </source>
</evidence>
<keyword evidence="5" id="KW-0808">Transferase</keyword>
<keyword evidence="10" id="KW-1133">Transmembrane helix</keyword>
<dbReference type="InterPro" id="IPR003661">
    <property type="entry name" value="HisK_dim/P_dom"/>
</dbReference>
<dbReference type="PANTHER" id="PTHR43047">
    <property type="entry name" value="TWO-COMPONENT HISTIDINE PROTEIN KINASE"/>
    <property type="match status" value="1"/>
</dbReference>
<dbReference type="Proteomes" id="UP001209229">
    <property type="component" value="Unassembled WGS sequence"/>
</dbReference>
<dbReference type="PRINTS" id="PR00344">
    <property type="entry name" value="BCTRLSENSOR"/>
</dbReference>
<dbReference type="NCBIfam" id="TIGR00229">
    <property type="entry name" value="sensory_box"/>
    <property type="match status" value="2"/>
</dbReference>
<dbReference type="FunFam" id="3.30.565.10:FF:000010">
    <property type="entry name" value="Sensor histidine kinase RcsC"/>
    <property type="match status" value="1"/>
</dbReference>
<evidence type="ECO:0000256" key="1">
    <source>
        <dbReference type="ARBA" id="ARBA00000085"/>
    </source>
</evidence>
<keyword evidence="7" id="KW-0547">Nucleotide-binding</keyword>
<keyword evidence="4 12" id="KW-0597">Phosphoprotein</keyword>
<dbReference type="RefSeq" id="WP_301191046.1">
    <property type="nucleotide sequence ID" value="NZ_JAPDPJ010000030.1"/>
</dbReference>
<dbReference type="CDD" id="cd00130">
    <property type="entry name" value="PAS"/>
    <property type="match status" value="2"/>
</dbReference>
<dbReference type="InterPro" id="IPR001610">
    <property type="entry name" value="PAC"/>
</dbReference>
<evidence type="ECO:0000259" key="15">
    <source>
        <dbReference type="PROSITE" id="PS50110"/>
    </source>
</evidence>
<sequence length="1023" mass="117476">MKILLLEDYALDADLTYRELTQNIIDCHIDVVKTLSEARKLVNNFYDVALLDINLPDGYGTELLVDLVENNSPAVIIMLTGAGDEEVAVTALKSGADDYIVKDGKYLKQLPELINFHLEQRVKKEKVKKVIINVLFLEHQKSDIELTILHFKRFAFNFRIKPVCNSKELLDMLPKHKSIACDYHVILMDYNLPGLTAIEITKEIRQNRKLDIPIVIVTGQGSEELAIQALKLGVDEYIVKRDNYLNRLPSLLESAYQKNVLETQNKQLIESEEKFRNSFDYANVGKAIVNLDGKLLKVNNKLCQIMARSKYELENKSVLNFIYHPDIELLKKMSSASDRIQIQNEEIEMRLVNKSGKIIWTLVSVSLIRDYEEEPNFYILHVQDITLRKDTIEKNRQLSLSVEQSPVMIIITDLNGDIEYANPKFTEVTGYSMHEVLHKNPRFLKSGQKKKEQYKHLWETIKKGQVWEGEFLNRKKNGDFYWESSSISPLKDEQGNVTHFIAIKLDITEQKNNVRKIRKLNEELELRVEERTKELSEANSKLGETIKIAESANNAKSEFLANMSHEIRTPMNAVLGFADILDKHIDNPVHKDYLKSIKSSGKILLSIINNILDLSKIESGSIKLKPEPVALAHLVEELTYMFKYKASEKNLDFQVEYDQQIPDLLLIDELRIKQVLMNLLSNAIKFTHIGFIKFKVEVLLKTDTIVDLYFLVEDTGIGVSEKDLDKILKPFEQQEGQDDKLYGGTGLGLAICDKIILLHKSKIEIKSQVGIGSTFAFKLTRLKIYKKDNYLNQPSVVTPEMVMFEGQSILIVDDDTENRRLLKSYLGDLKLNLIEVCNGEQAIDSVLSNKPDMVLMDMRMPKINGLEAAQKIRKKYGQRELPMVLMTASVFINKEKLEKYFDAFITKPIEIKYLIGIMSKYLKCKIKISHSITKSKEEINLRKILEEHGQTEVFRKQFTEVLNSLQQRISNSNLRLLSSELALFGANNKIIEIIHISDKLKLAITSYNIESTLKIIKLLNKCL</sequence>
<evidence type="ECO:0000256" key="10">
    <source>
        <dbReference type="ARBA" id="ARBA00022989"/>
    </source>
</evidence>
<dbReference type="Pfam" id="PF13426">
    <property type="entry name" value="PAS_9"/>
    <property type="match status" value="2"/>
</dbReference>
<feature type="domain" description="Response regulatory" evidence="15">
    <location>
        <begin position="2"/>
        <end position="117"/>
    </location>
</feature>
<feature type="domain" description="PAC" evidence="17">
    <location>
        <begin position="465"/>
        <end position="519"/>
    </location>
</feature>
<dbReference type="EMBL" id="JAPDPJ010000030">
    <property type="protein sequence ID" value="MCW3787481.1"/>
    <property type="molecule type" value="Genomic_DNA"/>
</dbReference>
<feature type="domain" description="Response regulatory" evidence="15">
    <location>
        <begin position="808"/>
        <end position="922"/>
    </location>
</feature>
<proteinExistence type="predicted"/>
<evidence type="ECO:0000256" key="2">
    <source>
        <dbReference type="ARBA" id="ARBA00004370"/>
    </source>
</evidence>
<evidence type="ECO:0000313" key="19">
    <source>
        <dbReference type="Proteomes" id="UP001209229"/>
    </source>
</evidence>
<evidence type="ECO:0000256" key="7">
    <source>
        <dbReference type="ARBA" id="ARBA00022741"/>
    </source>
</evidence>
<keyword evidence="11" id="KW-0472">Membrane</keyword>
<keyword evidence="9" id="KW-0067">ATP-binding</keyword>
<dbReference type="PROSITE" id="PS50109">
    <property type="entry name" value="HIS_KIN"/>
    <property type="match status" value="1"/>
</dbReference>
<dbReference type="InterPro" id="IPR003594">
    <property type="entry name" value="HATPase_dom"/>
</dbReference>
<dbReference type="Pfam" id="PF00512">
    <property type="entry name" value="HisKA"/>
    <property type="match status" value="1"/>
</dbReference>
<dbReference type="PROSITE" id="PS50113">
    <property type="entry name" value="PAC"/>
    <property type="match status" value="2"/>
</dbReference>
<dbReference type="InterPro" id="IPR000700">
    <property type="entry name" value="PAS-assoc_C"/>
</dbReference>
<keyword evidence="19" id="KW-1185">Reference proteome</keyword>
<accession>A0AAE3M578</accession>
<dbReference type="AlphaFoldDB" id="A0AAE3M578"/>
<dbReference type="CDD" id="cd00082">
    <property type="entry name" value="HisKA"/>
    <property type="match status" value="1"/>
</dbReference>
<dbReference type="PROSITE" id="PS50112">
    <property type="entry name" value="PAS"/>
    <property type="match status" value="2"/>
</dbReference>
<comment type="caution">
    <text evidence="18">The sequence shown here is derived from an EMBL/GenBank/DDBJ whole genome shotgun (WGS) entry which is preliminary data.</text>
</comment>
<evidence type="ECO:0000256" key="11">
    <source>
        <dbReference type="ARBA" id="ARBA00023136"/>
    </source>
</evidence>
<evidence type="ECO:0000256" key="3">
    <source>
        <dbReference type="ARBA" id="ARBA00012438"/>
    </source>
</evidence>
<dbReference type="SMART" id="SM00388">
    <property type="entry name" value="HisKA"/>
    <property type="match status" value="1"/>
</dbReference>
<dbReference type="InterPro" id="IPR001789">
    <property type="entry name" value="Sig_transdc_resp-reg_receiver"/>
</dbReference>
<organism evidence="18 19">
    <name type="scientific">Plebeiibacterium sediminum</name>
    <dbReference type="NCBI Taxonomy" id="2992112"/>
    <lineage>
        <taxon>Bacteria</taxon>
        <taxon>Pseudomonadati</taxon>
        <taxon>Bacteroidota</taxon>
        <taxon>Bacteroidia</taxon>
        <taxon>Marinilabiliales</taxon>
        <taxon>Marinilabiliaceae</taxon>
        <taxon>Plebeiibacterium</taxon>
    </lineage>
</organism>
<comment type="catalytic activity">
    <reaction evidence="1">
        <text>ATP + protein L-histidine = ADP + protein N-phospho-L-histidine.</text>
        <dbReference type="EC" id="2.7.13.3"/>
    </reaction>
</comment>
<dbReference type="PROSITE" id="PS50110">
    <property type="entry name" value="RESPONSE_REGULATORY"/>
    <property type="match status" value="3"/>
</dbReference>
<dbReference type="SMART" id="SM00086">
    <property type="entry name" value="PAC"/>
    <property type="match status" value="2"/>
</dbReference>
<keyword evidence="8" id="KW-0418">Kinase</keyword>
<dbReference type="CDD" id="cd17546">
    <property type="entry name" value="REC_hyHK_CKI1_RcsC-like"/>
    <property type="match status" value="1"/>
</dbReference>
<evidence type="ECO:0000256" key="5">
    <source>
        <dbReference type="ARBA" id="ARBA00022679"/>
    </source>
</evidence>
<evidence type="ECO:0000259" key="14">
    <source>
        <dbReference type="PROSITE" id="PS50109"/>
    </source>
</evidence>
<dbReference type="InterPro" id="IPR005467">
    <property type="entry name" value="His_kinase_dom"/>
</dbReference>
<gene>
    <name evidence="18" type="ORF">OM075_13460</name>
</gene>
<comment type="subcellular location">
    <subcellularLocation>
        <location evidence="2">Membrane</location>
    </subcellularLocation>
</comment>
<feature type="domain" description="PAS" evidence="16">
    <location>
        <begin position="394"/>
        <end position="440"/>
    </location>
</feature>